<evidence type="ECO:0000256" key="5">
    <source>
        <dbReference type="ARBA" id="ARBA00022448"/>
    </source>
</evidence>
<dbReference type="AlphaFoldDB" id="A0A974SPF3"/>
<evidence type="ECO:0000256" key="11">
    <source>
        <dbReference type="ARBA" id="ARBA00023237"/>
    </source>
</evidence>
<comment type="subunit">
    <text evidence="3">Monomer.</text>
</comment>
<dbReference type="NCBIfam" id="TIGR00548">
    <property type="entry name" value="lolB"/>
    <property type="match status" value="1"/>
</dbReference>
<evidence type="ECO:0000256" key="2">
    <source>
        <dbReference type="ARBA" id="ARBA00009696"/>
    </source>
</evidence>
<evidence type="ECO:0000256" key="7">
    <source>
        <dbReference type="ARBA" id="ARBA00022927"/>
    </source>
</evidence>
<dbReference type="Gene3D" id="2.50.20.10">
    <property type="entry name" value="Lipoprotein localisation LolA/LolB/LppX"/>
    <property type="match status" value="1"/>
</dbReference>
<keyword evidence="12 14" id="KW-0449">Lipoprotein</keyword>
<dbReference type="GO" id="GO:0009279">
    <property type="term" value="C:cell outer membrane"/>
    <property type="evidence" value="ECO:0007669"/>
    <property type="project" value="UniProtKB-SubCell"/>
</dbReference>
<evidence type="ECO:0000256" key="13">
    <source>
        <dbReference type="SAM" id="SignalP"/>
    </source>
</evidence>
<keyword evidence="15" id="KW-1185">Reference proteome</keyword>
<evidence type="ECO:0000256" key="10">
    <source>
        <dbReference type="ARBA" id="ARBA00023186"/>
    </source>
</evidence>
<evidence type="ECO:0000313" key="15">
    <source>
        <dbReference type="Proteomes" id="UP000663444"/>
    </source>
</evidence>
<dbReference type="RefSeq" id="WP_203387547.1">
    <property type="nucleotide sequence ID" value="NZ_CP064781.1"/>
</dbReference>
<keyword evidence="8" id="KW-0472">Membrane</keyword>
<keyword evidence="9" id="KW-0564">Palmitate</keyword>
<comment type="subcellular location">
    <subcellularLocation>
        <location evidence="1">Cell outer membrane</location>
        <topology evidence="1">Lipid-anchor</topology>
    </subcellularLocation>
</comment>
<dbReference type="Proteomes" id="UP000663444">
    <property type="component" value="Chromosome"/>
</dbReference>
<feature type="signal peptide" evidence="13">
    <location>
        <begin position="1"/>
        <end position="17"/>
    </location>
</feature>
<evidence type="ECO:0000313" key="14">
    <source>
        <dbReference type="EMBL" id="QRJ64016.1"/>
    </source>
</evidence>
<dbReference type="InterPro" id="IPR004565">
    <property type="entry name" value="OM_lipoprot_LolB"/>
</dbReference>
<keyword evidence="5" id="KW-0813">Transport</keyword>
<evidence type="ECO:0000256" key="12">
    <source>
        <dbReference type="ARBA" id="ARBA00023288"/>
    </source>
</evidence>
<reference evidence="14" key="1">
    <citation type="submission" date="2020-11" db="EMBL/GenBank/DDBJ databases">
        <title>Azospira restricta DSM 18626 genome sequence.</title>
        <authorList>
            <person name="Moe W.M."/>
        </authorList>
    </citation>
    <scope>NUCLEOTIDE SEQUENCE</scope>
    <source>
        <strain evidence="14">DSM 18626</strain>
    </source>
</reference>
<dbReference type="KEGG" id="ares:IWH25_01235"/>
<proteinExistence type="inferred from homology"/>
<keyword evidence="6 13" id="KW-0732">Signal</keyword>
<dbReference type="EMBL" id="CP064781">
    <property type="protein sequence ID" value="QRJ64016.1"/>
    <property type="molecule type" value="Genomic_DNA"/>
</dbReference>
<dbReference type="GO" id="GO:0015031">
    <property type="term" value="P:protein transport"/>
    <property type="evidence" value="ECO:0007669"/>
    <property type="project" value="UniProtKB-KW"/>
</dbReference>
<gene>
    <name evidence="14" type="primary">lolB</name>
    <name evidence="14" type="ORF">IWH25_01235</name>
</gene>
<keyword evidence="11" id="KW-0998">Cell outer membrane</keyword>
<dbReference type="InterPro" id="IPR029046">
    <property type="entry name" value="LolA/LolB/LppX"/>
</dbReference>
<feature type="chain" id="PRO_5037202538" description="Outer-membrane lipoprotein LolB" evidence="13">
    <location>
        <begin position="18"/>
        <end position="185"/>
    </location>
</feature>
<dbReference type="CDD" id="cd16326">
    <property type="entry name" value="LolB"/>
    <property type="match status" value="1"/>
</dbReference>
<evidence type="ECO:0000256" key="4">
    <source>
        <dbReference type="ARBA" id="ARBA00016202"/>
    </source>
</evidence>
<sequence>MPRFLSLLLALAVAACATVPPPAGGLPARDAVGDFGLDARFSLTYAMERHAGRLAWVHRGAGDELRISSPFGQTVAEISVDPQQARLVAADGQVREAAGAEQLLHDVLGYPLPIGSLAAWVLARPRPGAQLEADAQGRPRRIVDDGWQIDYDYDDAAADALPSRLVVTRDGGPELRLRIEEWRAP</sequence>
<dbReference type="PROSITE" id="PS51257">
    <property type="entry name" value="PROKAR_LIPOPROTEIN"/>
    <property type="match status" value="1"/>
</dbReference>
<keyword evidence="7" id="KW-0653">Protein transport</keyword>
<keyword evidence="10" id="KW-0143">Chaperone</keyword>
<comment type="similarity">
    <text evidence="2">Belongs to the LolB family.</text>
</comment>
<evidence type="ECO:0000256" key="6">
    <source>
        <dbReference type="ARBA" id="ARBA00022729"/>
    </source>
</evidence>
<protein>
    <recommendedName>
        <fullName evidence="4">Outer-membrane lipoprotein LolB</fullName>
    </recommendedName>
</protein>
<accession>A0A974SPF3</accession>
<evidence type="ECO:0000256" key="1">
    <source>
        <dbReference type="ARBA" id="ARBA00004459"/>
    </source>
</evidence>
<evidence type="ECO:0000256" key="8">
    <source>
        <dbReference type="ARBA" id="ARBA00023136"/>
    </source>
</evidence>
<evidence type="ECO:0000256" key="3">
    <source>
        <dbReference type="ARBA" id="ARBA00011245"/>
    </source>
</evidence>
<dbReference type="SUPFAM" id="SSF89392">
    <property type="entry name" value="Prokaryotic lipoproteins and lipoprotein localization factors"/>
    <property type="match status" value="1"/>
</dbReference>
<organism evidence="14 15">
    <name type="scientific">Azospira restricta</name>
    <dbReference type="NCBI Taxonomy" id="404405"/>
    <lineage>
        <taxon>Bacteria</taxon>
        <taxon>Pseudomonadati</taxon>
        <taxon>Pseudomonadota</taxon>
        <taxon>Betaproteobacteria</taxon>
        <taxon>Rhodocyclales</taxon>
        <taxon>Rhodocyclaceae</taxon>
        <taxon>Azospira</taxon>
    </lineage>
</organism>
<evidence type="ECO:0000256" key="9">
    <source>
        <dbReference type="ARBA" id="ARBA00023139"/>
    </source>
</evidence>
<dbReference type="Pfam" id="PF03550">
    <property type="entry name" value="LolB"/>
    <property type="match status" value="1"/>
</dbReference>
<name>A0A974SPF3_9RHOO</name>